<dbReference type="CDD" id="cd11685">
    <property type="entry name" value="UEV_TSG101-like"/>
    <property type="match status" value="1"/>
</dbReference>
<evidence type="ECO:0000256" key="8">
    <source>
        <dbReference type="SAM" id="MobiDB-lite"/>
    </source>
</evidence>
<feature type="compositionally biased region" description="Pro residues" evidence="8">
    <location>
        <begin position="192"/>
        <end position="202"/>
    </location>
</feature>
<dbReference type="Proteomes" id="UP000398389">
    <property type="component" value="Unassembled WGS sequence"/>
</dbReference>
<evidence type="ECO:0008006" key="13">
    <source>
        <dbReference type="Google" id="ProtNLM"/>
    </source>
</evidence>
<dbReference type="SUPFAM" id="SSF140111">
    <property type="entry name" value="Endosomal sorting complex assembly domain"/>
    <property type="match status" value="1"/>
</dbReference>
<keyword evidence="5 7" id="KW-0653">Protein transport</keyword>
<dbReference type="PANTHER" id="PTHR23306:SF3">
    <property type="entry name" value="TUMOR SUPPRESSOR PROTEIN 101"/>
    <property type="match status" value="1"/>
</dbReference>
<evidence type="ECO:0000256" key="2">
    <source>
        <dbReference type="ARBA" id="ARBA00009594"/>
    </source>
</evidence>
<dbReference type="RefSeq" id="XP_031851976.1">
    <property type="nucleotide sequence ID" value="XM_031996085.1"/>
</dbReference>
<dbReference type="InterPro" id="IPR016135">
    <property type="entry name" value="UBQ-conjugating_enzyme/RWD"/>
</dbReference>
<comment type="similarity">
    <text evidence="2">Belongs to the ubiquitin-conjugating enzyme family. UEV subfamily.</text>
</comment>
<dbReference type="GO" id="GO:0072666">
    <property type="term" value="P:establishment of protein localization to vacuole"/>
    <property type="evidence" value="ECO:0007669"/>
    <property type="project" value="UniProtKB-ARBA"/>
</dbReference>
<dbReference type="AlphaFoldDB" id="A0A5E8B5V0"/>
<evidence type="ECO:0000313" key="11">
    <source>
        <dbReference type="EMBL" id="VVT46738.1"/>
    </source>
</evidence>
<reference evidence="11 12" key="1">
    <citation type="submission" date="2019-09" db="EMBL/GenBank/DDBJ databases">
        <authorList>
            <person name="Brejova B."/>
        </authorList>
    </citation>
    <scope>NUCLEOTIDE SEQUENCE [LARGE SCALE GENOMIC DNA]</scope>
</reference>
<evidence type="ECO:0000256" key="7">
    <source>
        <dbReference type="PROSITE-ProRule" id="PRU00644"/>
    </source>
</evidence>
<feature type="compositionally biased region" description="Polar residues" evidence="8">
    <location>
        <begin position="250"/>
        <end position="281"/>
    </location>
</feature>
<evidence type="ECO:0000259" key="9">
    <source>
        <dbReference type="PROSITE" id="PS51312"/>
    </source>
</evidence>
<dbReference type="InterPro" id="IPR017916">
    <property type="entry name" value="SB_dom"/>
</dbReference>
<evidence type="ECO:0000256" key="6">
    <source>
        <dbReference type="ARBA" id="ARBA00023054"/>
    </source>
</evidence>
<dbReference type="Gene3D" id="6.10.140.820">
    <property type="match status" value="1"/>
</dbReference>
<feature type="region of interest" description="Disordered" evidence="8">
    <location>
        <begin position="146"/>
        <end position="327"/>
    </location>
</feature>
<keyword evidence="12" id="KW-1185">Reference proteome</keyword>
<dbReference type="InterPro" id="IPR037202">
    <property type="entry name" value="ESCRT_assembly_dom"/>
</dbReference>
<dbReference type="OrthoDB" id="306304at2759"/>
<dbReference type="GeneID" id="43580185"/>
<dbReference type="InterPro" id="IPR008883">
    <property type="entry name" value="UEV_N"/>
</dbReference>
<dbReference type="PROSITE" id="PS51312">
    <property type="entry name" value="SB"/>
    <property type="match status" value="1"/>
</dbReference>
<feature type="compositionally biased region" description="Polar residues" evidence="8">
    <location>
        <begin position="291"/>
        <end position="303"/>
    </location>
</feature>
<keyword evidence="4" id="KW-0967">Endosome</keyword>
<dbReference type="SUPFAM" id="SSF54495">
    <property type="entry name" value="UBC-like"/>
    <property type="match status" value="1"/>
</dbReference>
<feature type="domain" description="UEV" evidence="10">
    <location>
        <begin position="1"/>
        <end position="150"/>
    </location>
</feature>
<proteinExistence type="inferred from homology"/>
<dbReference type="Gene3D" id="3.10.110.10">
    <property type="entry name" value="Ubiquitin Conjugating Enzyme"/>
    <property type="match status" value="1"/>
</dbReference>
<protein>
    <recommendedName>
        <fullName evidence="13">UEV domain-containing protein</fullName>
    </recommendedName>
</protein>
<accession>A0A5E8B5V0</accession>
<dbReference type="InterPro" id="IPR052070">
    <property type="entry name" value="ESCRT-I_UEV_domain"/>
</dbReference>
<feature type="domain" description="SB" evidence="9">
    <location>
        <begin position="488"/>
        <end position="556"/>
    </location>
</feature>
<name>A0A5E8B5V0_9ASCO</name>
<dbReference type="Pfam" id="PF05743">
    <property type="entry name" value="UEV"/>
    <property type="match status" value="1"/>
</dbReference>
<organism evidence="11 12">
    <name type="scientific">Magnusiomyces paraingens</name>
    <dbReference type="NCBI Taxonomy" id="2606893"/>
    <lineage>
        <taxon>Eukaryota</taxon>
        <taxon>Fungi</taxon>
        <taxon>Dikarya</taxon>
        <taxon>Ascomycota</taxon>
        <taxon>Saccharomycotina</taxon>
        <taxon>Dipodascomycetes</taxon>
        <taxon>Dipodascales</taxon>
        <taxon>Dipodascaceae</taxon>
        <taxon>Magnusiomyces</taxon>
    </lineage>
</organism>
<evidence type="ECO:0000313" key="12">
    <source>
        <dbReference type="Proteomes" id="UP000398389"/>
    </source>
</evidence>
<feature type="compositionally biased region" description="Low complexity" evidence="8">
    <location>
        <begin position="203"/>
        <end position="214"/>
    </location>
</feature>
<dbReference type="GO" id="GO:0006886">
    <property type="term" value="P:intracellular protein transport"/>
    <property type="evidence" value="ECO:0007669"/>
    <property type="project" value="UniProtKB-ARBA"/>
</dbReference>
<dbReference type="Pfam" id="PF09454">
    <property type="entry name" value="Vps23_core"/>
    <property type="match status" value="1"/>
</dbReference>
<feature type="compositionally biased region" description="Low complexity" evidence="8">
    <location>
        <begin position="160"/>
        <end position="191"/>
    </location>
</feature>
<dbReference type="GO" id="GO:0043130">
    <property type="term" value="F:ubiquitin binding"/>
    <property type="evidence" value="ECO:0007669"/>
    <property type="project" value="TreeGrafter"/>
</dbReference>
<sequence length="557" mass="61116">MLPHGGAPANIPLAHPHGHQQASQQAHLQAPPELVSWLNTVLAPVADEYGRPELLLCLHGTVSAVIGNSTYRIPVEIWIPKAYPYSPPFAFVRPTQDMLIHPGNYVDTNGRCYHPYLSHWHESVQNSSILELVRLLGIAFGKEPPVYAKPPNYQPPPPSQQQHQQQPQPQLQQQQQPQPQLQPQSQSLPQAQPQPQPQPQPQLQPAQQQPQLQQNHPHATASPLARQSSVTRGNLHAPPPLPPHPETPTRLSHFSGQSSPLNPQHSGSSSINTPLSPTHTGNGPPIPPLPQQFSGTRQSPALSNTPLPTGTTTNQTIPITLPSHTTVPQGILPYSVTRDVNSSVGQRPAWAKQQLDIMDMTDTATPSVSGTAPSGSNIVGAATPPKLPPNPQKIRAANDVHAALTEIVEKELQPMVAHNDIRLLQTRETLLWMERAVNNELTDLDRITAASQENEAILTQKISQAKAVIEDAKSREEPKIDEVVCAETVVYNQLYDLVSESYAIDDTLYVLSKALDKGRISLESFLRHTRILSREQFMKRALVDKISTQLGLAANVY</sequence>
<dbReference type="PROSITE" id="PS51322">
    <property type="entry name" value="UEV"/>
    <property type="match status" value="1"/>
</dbReference>
<evidence type="ECO:0000256" key="5">
    <source>
        <dbReference type="ARBA" id="ARBA00022927"/>
    </source>
</evidence>
<comment type="subcellular location">
    <subcellularLocation>
        <location evidence="1">Endosome</location>
    </subcellularLocation>
</comment>
<dbReference type="GO" id="GO:0043162">
    <property type="term" value="P:ubiquitin-dependent protein catabolic process via the multivesicular body sorting pathway"/>
    <property type="evidence" value="ECO:0007669"/>
    <property type="project" value="UniProtKB-ARBA"/>
</dbReference>
<dbReference type="PANTHER" id="PTHR23306">
    <property type="entry name" value="TUMOR SUSCEPTIBILITY GENE 101 PROTEIN-RELATED"/>
    <property type="match status" value="1"/>
</dbReference>
<evidence type="ECO:0000256" key="4">
    <source>
        <dbReference type="ARBA" id="ARBA00022753"/>
    </source>
</evidence>
<feature type="compositionally biased region" description="Low complexity" evidence="8">
    <location>
        <begin position="304"/>
        <end position="322"/>
    </location>
</feature>
<evidence type="ECO:0000256" key="1">
    <source>
        <dbReference type="ARBA" id="ARBA00004177"/>
    </source>
</evidence>
<evidence type="ECO:0000259" key="10">
    <source>
        <dbReference type="PROSITE" id="PS51322"/>
    </source>
</evidence>
<feature type="region of interest" description="Disordered" evidence="8">
    <location>
        <begin position="1"/>
        <end position="26"/>
    </location>
</feature>
<evidence type="ECO:0000256" key="3">
    <source>
        <dbReference type="ARBA" id="ARBA00022448"/>
    </source>
</evidence>
<keyword evidence="6" id="KW-0175">Coiled coil</keyword>
<dbReference type="GO" id="GO:0000813">
    <property type="term" value="C:ESCRT I complex"/>
    <property type="evidence" value="ECO:0007669"/>
    <property type="project" value="TreeGrafter"/>
</dbReference>
<gene>
    <name evidence="11" type="ORF">SAPINGB_P001362</name>
</gene>
<dbReference type="EMBL" id="CABVLU010000001">
    <property type="protein sequence ID" value="VVT46738.1"/>
    <property type="molecule type" value="Genomic_DNA"/>
</dbReference>
<keyword evidence="3 7" id="KW-0813">Transport</keyword>
<feature type="compositionally biased region" description="Pro residues" evidence="8">
    <location>
        <begin position="237"/>
        <end position="246"/>
    </location>
</feature>